<name>A0ABY7NEI5_9MICO</name>
<organism evidence="2 3">
    <name type="scientific">Cryobacterium breve</name>
    <dbReference type="NCBI Taxonomy" id="1259258"/>
    <lineage>
        <taxon>Bacteria</taxon>
        <taxon>Bacillati</taxon>
        <taxon>Actinomycetota</taxon>
        <taxon>Actinomycetes</taxon>
        <taxon>Micrococcales</taxon>
        <taxon>Microbacteriaceae</taxon>
        <taxon>Cryobacterium</taxon>
    </lineage>
</organism>
<dbReference type="EMBL" id="CP075584">
    <property type="protein sequence ID" value="WBM80876.1"/>
    <property type="molecule type" value="Genomic_DNA"/>
</dbReference>
<evidence type="ECO:0000313" key="3">
    <source>
        <dbReference type="Proteomes" id="UP001212421"/>
    </source>
</evidence>
<protein>
    <recommendedName>
        <fullName evidence="4">DNA-binding protein</fullName>
    </recommendedName>
</protein>
<dbReference type="RefSeq" id="WP_281535588.1">
    <property type="nucleotide sequence ID" value="NZ_CP075584.1"/>
</dbReference>
<accession>A0ABY7NEI5</accession>
<proteinExistence type="predicted"/>
<feature type="region of interest" description="Disordered" evidence="1">
    <location>
        <begin position="1"/>
        <end position="30"/>
    </location>
</feature>
<evidence type="ECO:0008006" key="4">
    <source>
        <dbReference type="Google" id="ProtNLM"/>
    </source>
</evidence>
<sequence length="198" mass="21493">MTEMTADDSPGGLTMTPDAEAQTPPGERHSRTLMLTDYQAELLTEIAKRLPDRLEASVAGNARTVAERMVATIPGTSIWQEKIGPFYEASAIAKWKGVSRQHVHKLRNQGVLLAVQTADAKSLLFPAWQFGPGGEPLPHLRPVIDALLPAARDEWSQALWLNVKTPRFGGRSAADLLKSNELGPVLDAARNDAARLAP</sequence>
<evidence type="ECO:0000313" key="2">
    <source>
        <dbReference type="EMBL" id="WBM80876.1"/>
    </source>
</evidence>
<evidence type="ECO:0000256" key="1">
    <source>
        <dbReference type="SAM" id="MobiDB-lite"/>
    </source>
</evidence>
<gene>
    <name evidence="2" type="ORF">KIV56_06095</name>
</gene>
<dbReference type="Proteomes" id="UP001212421">
    <property type="component" value="Chromosome"/>
</dbReference>
<keyword evidence="3" id="KW-1185">Reference proteome</keyword>
<reference evidence="2 3" key="1">
    <citation type="submission" date="2021-05" db="EMBL/GenBank/DDBJ databases">
        <authorList>
            <person name="Kumar R."/>
            <person name="Kumar A."/>
            <person name="Mukhia S."/>
        </authorList>
    </citation>
    <scope>NUCLEOTIDE SEQUENCE [LARGE SCALE GENOMIC DNA]</scope>
    <source>
        <strain evidence="2 3">ERMR7:08</strain>
    </source>
</reference>